<dbReference type="AlphaFoldDB" id="A0A0P1ADH2"/>
<evidence type="ECO:0000256" key="1">
    <source>
        <dbReference type="SAM" id="Phobius"/>
    </source>
</evidence>
<keyword evidence="3" id="KW-1185">Reference proteome</keyword>
<accession>A0A0P1ADH2</accession>
<keyword evidence="1" id="KW-0472">Membrane</keyword>
<sequence>MCRRRFSLADCRMNICTACHMTTERDKRLQPLVAWFVFAIFYVFALGNSLVVKLVIAKDTKHRVVTCSFAFLTLQVALLVMID</sequence>
<proteinExistence type="predicted"/>
<feature type="transmembrane region" description="Helical" evidence="1">
    <location>
        <begin position="64"/>
        <end position="82"/>
    </location>
</feature>
<feature type="transmembrane region" description="Helical" evidence="1">
    <location>
        <begin position="32"/>
        <end position="52"/>
    </location>
</feature>
<keyword evidence="1" id="KW-0812">Transmembrane</keyword>
<keyword evidence="1" id="KW-1133">Transmembrane helix</keyword>
<dbReference type="EMBL" id="CCYD01000349">
    <property type="protein sequence ID" value="CEG39053.1"/>
    <property type="molecule type" value="Genomic_DNA"/>
</dbReference>
<dbReference type="GeneID" id="36410382"/>
<evidence type="ECO:0000313" key="3">
    <source>
        <dbReference type="Proteomes" id="UP000054928"/>
    </source>
</evidence>
<dbReference type="Proteomes" id="UP000054928">
    <property type="component" value="Unassembled WGS sequence"/>
</dbReference>
<name>A0A0P1ADH2_PLAHL</name>
<evidence type="ECO:0000313" key="2">
    <source>
        <dbReference type="EMBL" id="CEG39053.1"/>
    </source>
</evidence>
<reference evidence="3" key="1">
    <citation type="submission" date="2014-09" db="EMBL/GenBank/DDBJ databases">
        <authorList>
            <person name="Sharma Rahul"/>
            <person name="Thines Marco"/>
        </authorList>
    </citation>
    <scope>NUCLEOTIDE SEQUENCE [LARGE SCALE GENOMIC DNA]</scope>
</reference>
<dbReference type="RefSeq" id="XP_024575422.1">
    <property type="nucleotide sequence ID" value="XM_024724557.2"/>
</dbReference>
<protein>
    <submittedName>
        <fullName evidence="2">Uncharacterized protein</fullName>
    </submittedName>
</protein>
<organism evidence="2 3">
    <name type="scientific">Plasmopara halstedii</name>
    <name type="common">Downy mildew of sunflower</name>
    <dbReference type="NCBI Taxonomy" id="4781"/>
    <lineage>
        <taxon>Eukaryota</taxon>
        <taxon>Sar</taxon>
        <taxon>Stramenopiles</taxon>
        <taxon>Oomycota</taxon>
        <taxon>Peronosporomycetes</taxon>
        <taxon>Peronosporales</taxon>
        <taxon>Peronosporaceae</taxon>
        <taxon>Plasmopara</taxon>
    </lineage>
</organism>